<protein>
    <submittedName>
        <fullName evidence="2">Uncharacterized protein</fullName>
    </submittedName>
</protein>
<keyword evidence="3" id="KW-1185">Reference proteome</keyword>
<gene>
    <name evidence="2" type="ORF">TREES_T100005428</name>
</gene>
<feature type="region of interest" description="Disordered" evidence="1">
    <location>
        <begin position="60"/>
        <end position="98"/>
    </location>
</feature>
<feature type="compositionally biased region" description="Basic and acidic residues" evidence="1">
    <location>
        <begin position="60"/>
        <end position="92"/>
    </location>
</feature>
<dbReference type="Proteomes" id="UP000011518">
    <property type="component" value="Unassembled WGS sequence"/>
</dbReference>
<evidence type="ECO:0000313" key="3">
    <source>
        <dbReference type="Proteomes" id="UP000011518"/>
    </source>
</evidence>
<name>L9KR96_TUPCH</name>
<proteinExistence type="predicted"/>
<accession>L9KR96</accession>
<organism evidence="2 3">
    <name type="scientific">Tupaia chinensis</name>
    <name type="common">Chinese tree shrew</name>
    <name type="synonym">Tupaia belangeri chinensis</name>
    <dbReference type="NCBI Taxonomy" id="246437"/>
    <lineage>
        <taxon>Eukaryota</taxon>
        <taxon>Metazoa</taxon>
        <taxon>Chordata</taxon>
        <taxon>Craniata</taxon>
        <taxon>Vertebrata</taxon>
        <taxon>Euteleostomi</taxon>
        <taxon>Mammalia</taxon>
        <taxon>Eutheria</taxon>
        <taxon>Euarchontoglires</taxon>
        <taxon>Scandentia</taxon>
        <taxon>Tupaiidae</taxon>
        <taxon>Tupaia</taxon>
    </lineage>
</organism>
<evidence type="ECO:0000313" key="2">
    <source>
        <dbReference type="EMBL" id="ELW65306.1"/>
    </source>
</evidence>
<dbReference type="EMBL" id="KB320698">
    <property type="protein sequence ID" value="ELW65306.1"/>
    <property type="molecule type" value="Genomic_DNA"/>
</dbReference>
<reference evidence="3" key="2">
    <citation type="journal article" date="2013" name="Nat. Commun.">
        <title>Genome of the Chinese tree shrew.</title>
        <authorList>
            <person name="Fan Y."/>
            <person name="Huang Z.Y."/>
            <person name="Cao C.C."/>
            <person name="Chen C.S."/>
            <person name="Chen Y.X."/>
            <person name="Fan D.D."/>
            <person name="He J."/>
            <person name="Hou H.L."/>
            <person name="Hu L."/>
            <person name="Hu X.T."/>
            <person name="Jiang X.T."/>
            <person name="Lai R."/>
            <person name="Lang Y.S."/>
            <person name="Liang B."/>
            <person name="Liao S.G."/>
            <person name="Mu D."/>
            <person name="Ma Y.Y."/>
            <person name="Niu Y.Y."/>
            <person name="Sun X.Q."/>
            <person name="Xia J.Q."/>
            <person name="Xiao J."/>
            <person name="Xiong Z.Q."/>
            <person name="Xu L."/>
            <person name="Yang L."/>
            <person name="Zhang Y."/>
            <person name="Zhao W."/>
            <person name="Zhao X.D."/>
            <person name="Zheng Y.T."/>
            <person name="Zhou J.M."/>
            <person name="Zhu Y.B."/>
            <person name="Zhang G.J."/>
            <person name="Wang J."/>
            <person name="Yao Y.G."/>
        </authorList>
    </citation>
    <scope>NUCLEOTIDE SEQUENCE [LARGE SCALE GENOMIC DNA]</scope>
</reference>
<dbReference type="STRING" id="246437.L9KR96"/>
<dbReference type="AlphaFoldDB" id="L9KR96"/>
<sequence length="98" mass="10983">MEATSGTDEQVSGELVSHVLSLPTESYGNDMSGIQFLPLKLLKIGKAIIKQFITVFRIEREREREKEANNGGEKGADSREEKAKNGEEKEVDSREEEN</sequence>
<dbReference type="InParanoid" id="L9KR96"/>
<reference evidence="3" key="1">
    <citation type="submission" date="2012-07" db="EMBL/GenBank/DDBJ databases">
        <title>Genome of the Chinese tree shrew, a rising model animal genetically related to primates.</title>
        <authorList>
            <person name="Zhang G."/>
            <person name="Fan Y."/>
            <person name="Yao Y."/>
            <person name="Huang Z."/>
        </authorList>
    </citation>
    <scope>NUCLEOTIDE SEQUENCE [LARGE SCALE GENOMIC DNA]</scope>
</reference>
<evidence type="ECO:0000256" key="1">
    <source>
        <dbReference type="SAM" id="MobiDB-lite"/>
    </source>
</evidence>